<reference evidence="4 5" key="1">
    <citation type="submission" date="2017-11" db="EMBL/GenBank/DDBJ databases">
        <title>Draft Genome Sequence of Sporolactobacillus inulinus NBRC 111894 Isolated from Koso, a Japanese Sugar-Vegetable Fermented Beverage.</title>
        <authorList>
            <person name="Chiou T.Y."/>
            <person name="Oshima K."/>
            <person name="Suda W."/>
            <person name="Hattori M."/>
            <person name="Takahashi T."/>
        </authorList>
    </citation>
    <scope>NUCLEOTIDE SEQUENCE [LARGE SCALE GENOMIC DNA]</scope>
    <source>
        <strain evidence="4 5">NBRC111894</strain>
    </source>
</reference>
<dbReference type="EC" id="1.1.5.3" evidence="4"/>
<dbReference type="PANTHER" id="PTHR11985:SF35">
    <property type="entry name" value="ANAEROBIC GLYCEROL-3-PHOSPHATE DEHYDROGENASE SUBUNIT A"/>
    <property type="match status" value="1"/>
</dbReference>
<dbReference type="GO" id="GO:0046168">
    <property type="term" value="P:glycerol-3-phosphate catabolic process"/>
    <property type="evidence" value="ECO:0007669"/>
    <property type="project" value="TreeGrafter"/>
</dbReference>
<keyword evidence="1" id="KW-0285">Flavoprotein</keyword>
<dbReference type="AlphaFoldDB" id="A0A4Y1ZEL8"/>
<evidence type="ECO:0000256" key="1">
    <source>
        <dbReference type="ARBA" id="ARBA00022630"/>
    </source>
</evidence>
<dbReference type="EMBL" id="BEXB01000025">
    <property type="protein sequence ID" value="GAY77404.1"/>
    <property type="molecule type" value="Genomic_DNA"/>
</dbReference>
<evidence type="ECO:0000256" key="2">
    <source>
        <dbReference type="ARBA" id="ARBA00022827"/>
    </source>
</evidence>
<keyword evidence="3 4" id="KW-0560">Oxidoreductase</keyword>
<proteinExistence type="predicted"/>
<evidence type="ECO:0000313" key="5">
    <source>
        <dbReference type="Proteomes" id="UP000319716"/>
    </source>
</evidence>
<dbReference type="InterPro" id="IPR036188">
    <property type="entry name" value="FAD/NAD-bd_sf"/>
</dbReference>
<protein>
    <submittedName>
        <fullName evidence="4">Aerobic glycerol-3-phosphate dehydrogenase</fullName>
        <ecNumber evidence="4">1.1.5.3</ecNumber>
    </submittedName>
</protein>
<dbReference type="Gene3D" id="3.50.50.60">
    <property type="entry name" value="FAD/NAD(P)-binding domain"/>
    <property type="match status" value="1"/>
</dbReference>
<comment type="caution">
    <text evidence="4">The sequence shown here is derived from an EMBL/GenBank/DDBJ whole genome shotgun (WGS) entry which is preliminary data.</text>
</comment>
<dbReference type="PANTHER" id="PTHR11985">
    <property type="entry name" value="GLYCEROL-3-PHOSPHATE DEHYDROGENASE"/>
    <property type="match status" value="1"/>
</dbReference>
<name>A0A4Y1ZEL8_9BACL</name>
<dbReference type="Proteomes" id="UP000319716">
    <property type="component" value="Unassembled WGS sequence"/>
</dbReference>
<evidence type="ECO:0000256" key="3">
    <source>
        <dbReference type="ARBA" id="ARBA00023002"/>
    </source>
</evidence>
<dbReference type="PROSITE" id="PS00978">
    <property type="entry name" value="FAD_G3PDH_2"/>
    <property type="match status" value="1"/>
</dbReference>
<dbReference type="GO" id="GO:0004368">
    <property type="term" value="F:glycerol-3-phosphate dehydrogenase (quinone) activity"/>
    <property type="evidence" value="ECO:0007669"/>
    <property type="project" value="UniProtKB-EC"/>
</dbReference>
<accession>A0A4Y1ZEL8</accession>
<dbReference type="InterPro" id="IPR000447">
    <property type="entry name" value="G3P_DH_FAD-dep"/>
</dbReference>
<evidence type="ECO:0000313" key="4">
    <source>
        <dbReference type="EMBL" id="GAY77404.1"/>
    </source>
</evidence>
<organism evidence="4 5">
    <name type="scientific">Sporolactobacillus inulinus</name>
    <dbReference type="NCBI Taxonomy" id="2078"/>
    <lineage>
        <taxon>Bacteria</taxon>
        <taxon>Bacillati</taxon>
        <taxon>Bacillota</taxon>
        <taxon>Bacilli</taxon>
        <taxon>Bacillales</taxon>
        <taxon>Sporolactobacillaceae</taxon>
        <taxon>Sporolactobacillus</taxon>
    </lineage>
</organism>
<sequence length="118" mass="12838">MISIAGGKLTGYRKMAERVVDTVTKQLGEETGKSYPECRTIAIELSGGHFGGSKHYIPFVQEQIKIGAEQGLKKETVARLVKNTGPTAAYCSTISAQIGKRQSAINCRKNCWLPCSMD</sequence>
<keyword evidence="2" id="KW-0274">FAD</keyword>
<gene>
    <name evidence="4" type="ORF">NBRC111894_2958</name>
</gene>